<evidence type="ECO:0000256" key="13">
    <source>
        <dbReference type="ARBA" id="ARBA00033392"/>
    </source>
</evidence>
<dbReference type="PANTHER" id="PTHR46417:SF1">
    <property type="entry name" value="TRNA (GUANINE-N(1)-)-METHYLTRANSFERASE"/>
    <property type="match status" value="1"/>
</dbReference>
<dbReference type="InterPro" id="IPR002649">
    <property type="entry name" value="tRNA_m1G_MeTrfase_TrmD"/>
</dbReference>
<evidence type="ECO:0000256" key="3">
    <source>
        <dbReference type="ARBA" id="ARBA00007630"/>
    </source>
</evidence>
<dbReference type="Gene3D" id="1.10.1270.20">
    <property type="entry name" value="tRNA(m1g37)methyltransferase, domain 2"/>
    <property type="match status" value="1"/>
</dbReference>
<accession>A0A7C5KG91</accession>
<evidence type="ECO:0000256" key="16">
    <source>
        <dbReference type="PIRSR" id="PIRSR000386-1"/>
    </source>
</evidence>
<comment type="catalytic activity">
    <reaction evidence="14 15 17">
        <text>guanosine(37) in tRNA + S-adenosyl-L-methionine = N(1)-methylguanosine(37) in tRNA + S-adenosyl-L-homocysteine + H(+)</text>
        <dbReference type="Rhea" id="RHEA:36899"/>
        <dbReference type="Rhea" id="RHEA-COMP:10145"/>
        <dbReference type="Rhea" id="RHEA-COMP:10147"/>
        <dbReference type="ChEBI" id="CHEBI:15378"/>
        <dbReference type="ChEBI" id="CHEBI:57856"/>
        <dbReference type="ChEBI" id="CHEBI:59789"/>
        <dbReference type="ChEBI" id="CHEBI:73542"/>
        <dbReference type="ChEBI" id="CHEBI:74269"/>
        <dbReference type="EC" id="2.1.1.228"/>
    </reaction>
</comment>
<dbReference type="Gene3D" id="3.40.1280.10">
    <property type="match status" value="1"/>
</dbReference>
<dbReference type="EC" id="2.1.1.228" evidence="5 15"/>
<dbReference type="PIRSF" id="PIRSF000386">
    <property type="entry name" value="tRNA_mtase"/>
    <property type="match status" value="1"/>
</dbReference>
<evidence type="ECO:0000256" key="8">
    <source>
        <dbReference type="ARBA" id="ARBA00022603"/>
    </source>
</evidence>
<dbReference type="GO" id="GO:0052906">
    <property type="term" value="F:tRNA (guanine(37)-N1)-methyltransferase activity"/>
    <property type="evidence" value="ECO:0007669"/>
    <property type="project" value="UniProtKB-UniRule"/>
</dbReference>
<dbReference type="InterPro" id="IPR023148">
    <property type="entry name" value="tRNA_m1G_MeTrfase_C_sf"/>
</dbReference>
<dbReference type="EMBL" id="DRUY01000261">
    <property type="protein sequence ID" value="HHI66442.1"/>
    <property type="molecule type" value="Genomic_DNA"/>
</dbReference>
<comment type="caution">
    <text evidence="19">The sequence shown here is derived from an EMBL/GenBank/DDBJ whole genome shotgun (WGS) entry which is preliminary data.</text>
</comment>
<evidence type="ECO:0000256" key="7">
    <source>
        <dbReference type="ARBA" id="ARBA00022490"/>
    </source>
</evidence>
<comment type="similarity">
    <text evidence="3 15 17">Belongs to the RNA methyltransferase TrmD family.</text>
</comment>
<keyword evidence="8 15" id="KW-0489">Methyltransferase</keyword>
<dbReference type="PANTHER" id="PTHR46417">
    <property type="entry name" value="TRNA (GUANINE-N(1)-)-METHYLTRANSFERASE"/>
    <property type="match status" value="1"/>
</dbReference>
<dbReference type="AlphaFoldDB" id="A0A7C5KG91"/>
<comment type="subcellular location">
    <subcellularLocation>
        <location evidence="2 15 17">Cytoplasm</location>
    </subcellularLocation>
</comment>
<dbReference type="SUPFAM" id="SSF75217">
    <property type="entry name" value="alpha/beta knot"/>
    <property type="match status" value="1"/>
</dbReference>
<evidence type="ECO:0000256" key="1">
    <source>
        <dbReference type="ARBA" id="ARBA00002634"/>
    </source>
</evidence>
<evidence type="ECO:0000256" key="6">
    <source>
        <dbReference type="ARBA" id="ARBA00014679"/>
    </source>
</evidence>
<dbReference type="InterPro" id="IPR029026">
    <property type="entry name" value="tRNA_m1G_MTases_N"/>
</dbReference>
<evidence type="ECO:0000256" key="11">
    <source>
        <dbReference type="ARBA" id="ARBA00022694"/>
    </source>
</evidence>
<comment type="function">
    <text evidence="1 15 17">Specifically methylates guanosine-37 in various tRNAs.</text>
</comment>
<organism evidence="19">
    <name type="scientific">Thermodesulfobium narugense</name>
    <dbReference type="NCBI Taxonomy" id="184064"/>
    <lineage>
        <taxon>Bacteria</taxon>
        <taxon>Pseudomonadati</taxon>
        <taxon>Thermodesulfobiota</taxon>
        <taxon>Thermodesulfobiia</taxon>
        <taxon>Thermodesulfobiales</taxon>
        <taxon>Thermodesulfobiaceae</taxon>
        <taxon>Thermodesulfobium</taxon>
    </lineage>
</organism>
<gene>
    <name evidence="15 19" type="primary">trmD</name>
    <name evidence="19" type="ORF">ENL70_07865</name>
</gene>
<evidence type="ECO:0000256" key="10">
    <source>
        <dbReference type="ARBA" id="ARBA00022691"/>
    </source>
</evidence>
<evidence type="ECO:0000256" key="12">
    <source>
        <dbReference type="ARBA" id="ARBA00029736"/>
    </source>
</evidence>
<dbReference type="GO" id="GO:0005829">
    <property type="term" value="C:cytosol"/>
    <property type="evidence" value="ECO:0007669"/>
    <property type="project" value="TreeGrafter"/>
</dbReference>
<dbReference type="InterPro" id="IPR029028">
    <property type="entry name" value="Alpha/beta_knot_MTases"/>
</dbReference>
<evidence type="ECO:0000256" key="2">
    <source>
        <dbReference type="ARBA" id="ARBA00004496"/>
    </source>
</evidence>
<keyword evidence="7 15" id="KW-0963">Cytoplasm</keyword>
<keyword evidence="11 15" id="KW-0819">tRNA processing</keyword>
<protein>
    <recommendedName>
        <fullName evidence="6 15">tRNA (guanine-N(1)-)-methyltransferase</fullName>
        <ecNumber evidence="5 15">2.1.1.228</ecNumber>
    </recommendedName>
    <alternativeName>
        <fullName evidence="12 15">M1G-methyltransferase</fullName>
    </alternativeName>
    <alternativeName>
        <fullName evidence="13 15">tRNA [GM37] methyltransferase</fullName>
    </alternativeName>
</protein>
<dbReference type="HAMAP" id="MF_00605">
    <property type="entry name" value="TrmD"/>
    <property type="match status" value="1"/>
</dbReference>
<dbReference type="GO" id="GO:0002939">
    <property type="term" value="P:tRNA N1-guanine methylation"/>
    <property type="evidence" value="ECO:0007669"/>
    <property type="project" value="TreeGrafter"/>
</dbReference>
<evidence type="ECO:0000256" key="4">
    <source>
        <dbReference type="ARBA" id="ARBA00011738"/>
    </source>
</evidence>
<keyword evidence="10 15" id="KW-0949">S-adenosyl-L-methionine</keyword>
<dbReference type="NCBIfam" id="TIGR00088">
    <property type="entry name" value="trmD"/>
    <property type="match status" value="1"/>
</dbReference>
<evidence type="ECO:0000256" key="14">
    <source>
        <dbReference type="ARBA" id="ARBA00047783"/>
    </source>
</evidence>
<proteinExistence type="inferred from homology"/>
<dbReference type="InterPro" id="IPR016009">
    <property type="entry name" value="tRNA_MeTrfase_TRMD/TRM10"/>
</dbReference>
<evidence type="ECO:0000256" key="5">
    <source>
        <dbReference type="ARBA" id="ARBA00012807"/>
    </source>
</evidence>
<feature type="domain" description="tRNA methyltransferase TRMD/TRM10-type" evidence="18">
    <location>
        <begin position="5"/>
        <end position="225"/>
    </location>
</feature>
<evidence type="ECO:0000259" key="18">
    <source>
        <dbReference type="Pfam" id="PF01746"/>
    </source>
</evidence>
<evidence type="ECO:0000256" key="15">
    <source>
        <dbReference type="HAMAP-Rule" id="MF_00605"/>
    </source>
</evidence>
<evidence type="ECO:0000256" key="9">
    <source>
        <dbReference type="ARBA" id="ARBA00022679"/>
    </source>
</evidence>
<evidence type="ECO:0000313" key="19">
    <source>
        <dbReference type="EMBL" id="HHI66442.1"/>
    </source>
</evidence>
<comment type="subunit">
    <text evidence="4 15 17">Homodimer.</text>
</comment>
<feature type="binding site" evidence="15 16">
    <location>
        <position position="114"/>
    </location>
    <ligand>
        <name>S-adenosyl-L-methionine</name>
        <dbReference type="ChEBI" id="CHEBI:59789"/>
    </ligand>
</feature>
<dbReference type="CDD" id="cd18080">
    <property type="entry name" value="TrmD-like"/>
    <property type="match status" value="1"/>
</dbReference>
<feature type="binding site" evidence="15 16">
    <location>
        <begin position="134"/>
        <end position="139"/>
    </location>
    <ligand>
        <name>S-adenosyl-L-methionine</name>
        <dbReference type="ChEBI" id="CHEBI:59789"/>
    </ligand>
</feature>
<reference evidence="19" key="1">
    <citation type="journal article" date="2020" name="mSystems">
        <title>Genome- and Community-Level Interaction Insights into Carbon Utilization and Element Cycling Functions of Hydrothermarchaeota in Hydrothermal Sediment.</title>
        <authorList>
            <person name="Zhou Z."/>
            <person name="Liu Y."/>
            <person name="Xu W."/>
            <person name="Pan J."/>
            <person name="Luo Z.H."/>
            <person name="Li M."/>
        </authorList>
    </citation>
    <scope>NUCLEOTIDE SEQUENCE [LARGE SCALE GENOMIC DNA]</scope>
    <source>
        <strain evidence="19">SpSt-1019</strain>
    </source>
</reference>
<evidence type="ECO:0000256" key="17">
    <source>
        <dbReference type="RuleBase" id="RU003464"/>
    </source>
</evidence>
<keyword evidence="9 15" id="KW-0808">Transferase</keyword>
<name>A0A7C5KG91_9BACT</name>
<sequence>MNSYYILTLFPEIFHVYFNVGLAKKGLEKGLFNVNVINIRDFAKNKFKKVDDYPFGGSSGLVLQVQPIIDAIDYVEQACPGVVCFYPSPRGEVIKQKKLCEISQKFDKICFLCGHYKGIDERVFKLKKIKEISVGDYVLNSGEVATIVLLDGLLRLIPGFIGNEKCIMEDSISSRLLESPNYTKPREIFGEVVPDVLLSGHHKNIRFWQLKESFKRTVKSKPYLILGRNFDKCEKAAYAQAKEEILKELYSGG</sequence>
<dbReference type="NCBIfam" id="NF000648">
    <property type="entry name" value="PRK00026.1"/>
    <property type="match status" value="1"/>
</dbReference>
<dbReference type="Pfam" id="PF01746">
    <property type="entry name" value="tRNA_m1G_MT"/>
    <property type="match status" value="1"/>
</dbReference>